<dbReference type="EMBL" id="MFJA01000083">
    <property type="protein sequence ID" value="OGG01701.1"/>
    <property type="molecule type" value="Genomic_DNA"/>
</dbReference>
<sequence>MYFCYTGGVDQEVKTKLSNFFQRGKILTYKKGEIIIRPEDIPQGVYFVKNGYVRTYALLEDGREVVLTIAQHGGYFPVAWALGNQPNHYYFEALSDTVLQRVSKVEILEYLTANPDILFELIKYITDCQDRLLIHIEKVLSGTSKQRVMAMLSILAGHFGEENKQSQTLINIPLTHQDIANLTCLTRETVSMHMSKLKKKKLLWYNYNQVLVDLPKLDKELEKNTSANK</sequence>
<reference evidence="6 7" key="1">
    <citation type="journal article" date="2016" name="Nat. Commun.">
        <title>Thousands of microbial genomes shed light on interconnected biogeochemical processes in an aquifer system.</title>
        <authorList>
            <person name="Anantharaman K."/>
            <person name="Brown C.T."/>
            <person name="Hug L.A."/>
            <person name="Sharon I."/>
            <person name="Castelle C.J."/>
            <person name="Probst A.J."/>
            <person name="Thomas B.C."/>
            <person name="Singh A."/>
            <person name="Wilkins M.J."/>
            <person name="Karaoz U."/>
            <person name="Brodie E.L."/>
            <person name="Williams K.H."/>
            <person name="Hubbard S.S."/>
            <person name="Banfield J.F."/>
        </authorList>
    </citation>
    <scope>NUCLEOTIDE SEQUENCE [LARGE SCALE GENOMIC DNA]</scope>
</reference>
<evidence type="ECO:0000256" key="2">
    <source>
        <dbReference type="ARBA" id="ARBA00023125"/>
    </source>
</evidence>
<dbReference type="InterPro" id="IPR018490">
    <property type="entry name" value="cNMP-bd_dom_sf"/>
</dbReference>
<name>A0A1F5YNC9_9BACT</name>
<evidence type="ECO:0000259" key="5">
    <source>
        <dbReference type="PROSITE" id="PS51063"/>
    </source>
</evidence>
<dbReference type="CDD" id="cd00038">
    <property type="entry name" value="CAP_ED"/>
    <property type="match status" value="1"/>
</dbReference>
<dbReference type="GO" id="GO:0003677">
    <property type="term" value="F:DNA binding"/>
    <property type="evidence" value="ECO:0007669"/>
    <property type="project" value="UniProtKB-KW"/>
</dbReference>
<dbReference type="PRINTS" id="PR00034">
    <property type="entry name" value="HTHCRP"/>
</dbReference>
<keyword evidence="2" id="KW-0238">DNA-binding</keyword>
<dbReference type="InterPro" id="IPR012318">
    <property type="entry name" value="HTH_CRP"/>
</dbReference>
<dbReference type="SMART" id="SM00419">
    <property type="entry name" value="HTH_CRP"/>
    <property type="match status" value="1"/>
</dbReference>
<dbReference type="Pfam" id="PF00027">
    <property type="entry name" value="cNMP_binding"/>
    <property type="match status" value="1"/>
</dbReference>
<accession>A0A1F5YNC9</accession>
<evidence type="ECO:0008006" key="8">
    <source>
        <dbReference type="Google" id="ProtNLM"/>
    </source>
</evidence>
<evidence type="ECO:0000256" key="3">
    <source>
        <dbReference type="ARBA" id="ARBA00023163"/>
    </source>
</evidence>
<protein>
    <recommendedName>
        <fullName evidence="8">HTH crp-type domain-containing protein</fullName>
    </recommendedName>
</protein>
<dbReference type="Gene3D" id="1.10.10.10">
    <property type="entry name" value="Winged helix-like DNA-binding domain superfamily/Winged helix DNA-binding domain"/>
    <property type="match status" value="1"/>
</dbReference>
<dbReference type="InterPro" id="IPR036388">
    <property type="entry name" value="WH-like_DNA-bd_sf"/>
</dbReference>
<dbReference type="AlphaFoldDB" id="A0A1F5YNC9"/>
<dbReference type="Proteomes" id="UP000176665">
    <property type="component" value="Unassembled WGS sequence"/>
</dbReference>
<dbReference type="InterPro" id="IPR036390">
    <property type="entry name" value="WH_DNA-bd_sf"/>
</dbReference>
<dbReference type="GO" id="GO:0005829">
    <property type="term" value="C:cytosol"/>
    <property type="evidence" value="ECO:0007669"/>
    <property type="project" value="TreeGrafter"/>
</dbReference>
<dbReference type="SMART" id="SM00100">
    <property type="entry name" value="cNMP"/>
    <property type="match status" value="1"/>
</dbReference>
<proteinExistence type="predicted"/>
<keyword evidence="3" id="KW-0804">Transcription</keyword>
<evidence type="ECO:0000259" key="4">
    <source>
        <dbReference type="PROSITE" id="PS50042"/>
    </source>
</evidence>
<organism evidence="6 7">
    <name type="scientific">Candidatus Gottesmanbacteria bacterium RBG_16_37_8</name>
    <dbReference type="NCBI Taxonomy" id="1798371"/>
    <lineage>
        <taxon>Bacteria</taxon>
        <taxon>Candidatus Gottesmaniibacteriota</taxon>
    </lineage>
</organism>
<dbReference type="SUPFAM" id="SSF51206">
    <property type="entry name" value="cAMP-binding domain-like"/>
    <property type="match status" value="1"/>
</dbReference>
<dbReference type="GO" id="GO:0003700">
    <property type="term" value="F:DNA-binding transcription factor activity"/>
    <property type="evidence" value="ECO:0007669"/>
    <property type="project" value="TreeGrafter"/>
</dbReference>
<keyword evidence="1" id="KW-0805">Transcription regulation</keyword>
<dbReference type="SUPFAM" id="SSF46785">
    <property type="entry name" value="Winged helix' DNA-binding domain"/>
    <property type="match status" value="1"/>
</dbReference>
<dbReference type="Pfam" id="PF13545">
    <property type="entry name" value="HTH_Crp_2"/>
    <property type="match status" value="1"/>
</dbReference>
<evidence type="ECO:0000313" key="7">
    <source>
        <dbReference type="Proteomes" id="UP000176665"/>
    </source>
</evidence>
<feature type="domain" description="HTH crp-type" evidence="5">
    <location>
        <begin position="142"/>
        <end position="215"/>
    </location>
</feature>
<dbReference type="InterPro" id="IPR000595">
    <property type="entry name" value="cNMP-bd_dom"/>
</dbReference>
<gene>
    <name evidence="6" type="ORF">A2W14_03740</name>
</gene>
<dbReference type="InterPro" id="IPR050397">
    <property type="entry name" value="Env_Response_Regulators"/>
</dbReference>
<dbReference type="PANTHER" id="PTHR24567">
    <property type="entry name" value="CRP FAMILY TRANSCRIPTIONAL REGULATORY PROTEIN"/>
    <property type="match status" value="1"/>
</dbReference>
<dbReference type="Gene3D" id="2.60.120.10">
    <property type="entry name" value="Jelly Rolls"/>
    <property type="match status" value="1"/>
</dbReference>
<dbReference type="PROSITE" id="PS50042">
    <property type="entry name" value="CNMP_BINDING_3"/>
    <property type="match status" value="1"/>
</dbReference>
<comment type="caution">
    <text evidence="6">The sequence shown here is derived from an EMBL/GenBank/DDBJ whole genome shotgun (WGS) entry which is preliminary data.</text>
</comment>
<dbReference type="InterPro" id="IPR014710">
    <property type="entry name" value="RmlC-like_jellyroll"/>
</dbReference>
<dbReference type="STRING" id="1798371.A2W14_03740"/>
<dbReference type="PANTHER" id="PTHR24567:SF28">
    <property type="entry name" value="LISTERIOLYSIN REGULATORY PROTEIN"/>
    <property type="match status" value="1"/>
</dbReference>
<dbReference type="PROSITE" id="PS51063">
    <property type="entry name" value="HTH_CRP_2"/>
    <property type="match status" value="1"/>
</dbReference>
<evidence type="ECO:0000313" key="6">
    <source>
        <dbReference type="EMBL" id="OGG01701.1"/>
    </source>
</evidence>
<evidence type="ECO:0000256" key="1">
    <source>
        <dbReference type="ARBA" id="ARBA00023015"/>
    </source>
</evidence>
<feature type="domain" description="Cyclic nucleotide-binding" evidence="4">
    <location>
        <begin position="5"/>
        <end position="117"/>
    </location>
</feature>